<sequence length="705" mass="79434">MTGPDGEHPTPADDVTVTDPFQDRDGAAGASTDGAVHPDDSTHGDPVGGTAGGPDGDDDLDAGDAADWTLSERSSSPRRVRTQPAPLDPAFERLVVYLKEVRGFDFTGYKRPSLMRRVTHQMHQVGITGYEEYYDYLQVHPDEFTALFNTILINVTAFFRDVDAWEAMRTEVLPELIDREATRPIRVWSAACASGQEAYSLAIVLAEYLGMEQFRSRVKIYATDVDEGALSLARHAVYGERDLGGVPEDLLAKYFERSGSRWAFRKDLRRNVIFGRNDLVQDAPISRIDLLACRNALMYFNAETQSRIVSRLAFALNPRGVLFLGKAEMLLNHADAFEPIDLKRRFFRRQATLTRRETPPEAATPQPQRAVTPLHDIDLLRSQAFQTSPVAQLVLGPHDQVELVNYRAAGLLGVSERDVGRPFQDLDVSFRPAELRSHLAEVRQTRRVTWLREVEWHRSPGERVFLDIQLVPLTDLRGRWLGVSLLFNDVSRFRQLQLELESSNRALETAYEELQSTNEELETTNEELQSTVEELETTNEELQSTNEELETMNEELQSMNDELQATNEQLRDRTGEITSLNDFMESVLGSLGAGVVVVDRDLLVQVWNGQTEELWGLREDETVGQHLLNLDSGLPVDRIKPLIRAVTSEGAARRDELMHAVNRRGRSVTLRVQVMPLLAGDEPQGALILMSPEEPEEAREPQDLR</sequence>
<gene>
    <name evidence="11" type="ORF">JL106_01205</name>
</gene>
<evidence type="ECO:0000313" key="11">
    <source>
        <dbReference type="EMBL" id="MBM9465894.1"/>
    </source>
</evidence>
<dbReference type="InterPro" id="IPR029063">
    <property type="entry name" value="SAM-dependent_MTases_sf"/>
</dbReference>
<dbReference type="SMART" id="SM00138">
    <property type="entry name" value="MeTrc"/>
    <property type="match status" value="1"/>
</dbReference>
<dbReference type="InterPro" id="IPR000780">
    <property type="entry name" value="CheR_MeTrfase"/>
</dbReference>
<evidence type="ECO:0000259" key="10">
    <source>
        <dbReference type="PROSITE" id="PS50123"/>
    </source>
</evidence>
<dbReference type="Gene3D" id="3.40.50.150">
    <property type="entry name" value="Vaccinia Virus protein VP39"/>
    <property type="match status" value="1"/>
</dbReference>
<dbReference type="PROSITE" id="PS50113">
    <property type="entry name" value="PAC"/>
    <property type="match status" value="1"/>
</dbReference>
<keyword evidence="3" id="KW-0489">Methyltransferase</keyword>
<dbReference type="Pfam" id="PF01739">
    <property type="entry name" value="CheR"/>
    <property type="match status" value="1"/>
</dbReference>
<dbReference type="GO" id="GO:0006355">
    <property type="term" value="P:regulation of DNA-templated transcription"/>
    <property type="evidence" value="ECO:0007669"/>
    <property type="project" value="InterPro"/>
</dbReference>
<feature type="domain" description="PAC" evidence="9">
    <location>
        <begin position="450"/>
        <end position="502"/>
    </location>
</feature>
<dbReference type="Pfam" id="PF08448">
    <property type="entry name" value="PAS_4"/>
    <property type="match status" value="1"/>
</dbReference>
<dbReference type="SMART" id="SM00091">
    <property type="entry name" value="PAS"/>
    <property type="match status" value="2"/>
</dbReference>
<evidence type="ECO:0000256" key="6">
    <source>
        <dbReference type="SAM" id="Coils"/>
    </source>
</evidence>
<keyword evidence="12" id="KW-1185">Reference proteome</keyword>
<evidence type="ECO:0000256" key="4">
    <source>
        <dbReference type="ARBA" id="ARBA00022679"/>
    </source>
</evidence>
<feature type="region of interest" description="Disordered" evidence="7">
    <location>
        <begin position="1"/>
        <end position="64"/>
    </location>
</feature>
<evidence type="ECO:0000256" key="3">
    <source>
        <dbReference type="ARBA" id="ARBA00022603"/>
    </source>
</evidence>
<evidence type="ECO:0000256" key="2">
    <source>
        <dbReference type="ARBA" id="ARBA00012534"/>
    </source>
</evidence>
<dbReference type="PRINTS" id="PR00996">
    <property type="entry name" value="CHERMTFRASE"/>
</dbReference>
<dbReference type="InterPro" id="IPR000014">
    <property type="entry name" value="PAS"/>
</dbReference>
<dbReference type="GO" id="GO:0032259">
    <property type="term" value="P:methylation"/>
    <property type="evidence" value="ECO:0007669"/>
    <property type="project" value="UniProtKB-KW"/>
</dbReference>
<dbReference type="PANTHER" id="PTHR24422:SF10">
    <property type="entry name" value="CHEMOTAXIS PROTEIN METHYLTRANSFERASE 2"/>
    <property type="match status" value="1"/>
</dbReference>
<dbReference type="Pfam" id="PF03705">
    <property type="entry name" value="CheR_N"/>
    <property type="match status" value="1"/>
</dbReference>
<dbReference type="InterPro" id="IPR036804">
    <property type="entry name" value="CheR_N_sf"/>
</dbReference>
<evidence type="ECO:0000259" key="9">
    <source>
        <dbReference type="PROSITE" id="PS50113"/>
    </source>
</evidence>
<dbReference type="InterPro" id="IPR022641">
    <property type="entry name" value="CheR_N"/>
</dbReference>
<dbReference type="SUPFAM" id="SSF53335">
    <property type="entry name" value="S-adenosyl-L-methionine-dependent methyltransferases"/>
    <property type="match status" value="1"/>
</dbReference>
<dbReference type="SUPFAM" id="SSF55785">
    <property type="entry name" value="PYP-like sensor domain (PAS domain)"/>
    <property type="match status" value="2"/>
</dbReference>
<keyword evidence="4" id="KW-0808">Transferase</keyword>
<comment type="catalytic activity">
    <reaction evidence="1">
        <text>L-glutamyl-[protein] + S-adenosyl-L-methionine = [protein]-L-glutamate 5-O-methyl ester + S-adenosyl-L-homocysteine</text>
        <dbReference type="Rhea" id="RHEA:24452"/>
        <dbReference type="Rhea" id="RHEA-COMP:10208"/>
        <dbReference type="Rhea" id="RHEA-COMP:10311"/>
        <dbReference type="ChEBI" id="CHEBI:29973"/>
        <dbReference type="ChEBI" id="CHEBI:57856"/>
        <dbReference type="ChEBI" id="CHEBI:59789"/>
        <dbReference type="ChEBI" id="CHEBI:82795"/>
        <dbReference type="EC" id="2.1.1.80"/>
    </reaction>
</comment>
<dbReference type="InterPro" id="IPR050903">
    <property type="entry name" value="Bact_Chemotaxis_MeTrfase"/>
</dbReference>
<dbReference type="PROSITE" id="PS50112">
    <property type="entry name" value="PAS"/>
    <property type="match status" value="1"/>
</dbReference>
<dbReference type="PANTHER" id="PTHR24422">
    <property type="entry name" value="CHEMOTAXIS PROTEIN METHYLTRANSFERASE"/>
    <property type="match status" value="1"/>
</dbReference>
<dbReference type="InterPro" id="IPR022642">
    <property type="entry name" value="CheR_C"/>
</dbReference>
<name>A0A939C0C9_9ACTN</name>
<evidence type="ECO:0000256" key="7">
    <source>
        <dbReference type="SAM" id="MobiDB-lite"/>
    </source>
</evidence>
<dbReference type="InterPro" id="IPR035965">
    <property type="entry name" value="PAS-like_dom_sf"/>
</dbReference>
<feature type="domain" description="PAS" evidence="8">
    <location>
        <begin position="580"/>
        <end position="628"/>
    </location>
</feature>
<feature type="coiled-coil region" evidence="6">
    <location>
        <begin position="493"/>
        <end position="576"/>
    </location>
</feature>
<dbReference type="EC" id="2.1.1.80" evidence="2"/>
<dbReference type="Pfam" id="PF00989">
    <property type="entry name" value="PAS"/>
    <property type="match status" value="1"/>
</dbReference>
<dbReference type="SUPFAM" id="SSF47757">
    <property type="entry name" value="Chemotaxis receptor methyltransferase CheR, N-terminal domain"/>
    <property type="match status" value="1"/>
</dbReference>
<feature type="domain" description="CheR-type methyltransferase" evidence="10">
    <location>
        <begin position="79"/>
        <end position="359"/>
    </location>
</feature>
<keyword evidence="6" id="KW-0175">Coiled coil</keyword>
<feature type="compositionally biased region" description="Acidic residues" evidence="7">
    <location>
        <begin position="55"/>
        <end position="64"/>
    </location>
</feature>
<dbReference type="InterPro" id="IPR013767">
    <property type="entry name" value="PAS_fold"/>
</dbReference>
<feature type="compositionally biased region" description="Basic and acidic residues" evidence="7">
    <location>
        <begin position="1"/>
        <end position="11"/>
    </location>
</feature>
<dbReference type="PROSITE" id="PS50123">
    <property type="entry name" value="CHER"/>
    <property type="match status" value="1"/>
</dbReference>
<dbReference type="GO" id="GO:0008983">
    <property type="term" value="F:protein-glutamate O-methyltransferase activity"/>
    <property type="evidence" value="ECO:0007669"/>
    <property type="project" value="UniProtKB-EC"/>
</dbReference>
<protein>
    <recommendedName>
        <fullName evidence="2">protein-glutamate O-methyltransferase</fullName>
        <ecNumber evidence="2">2.1.1.80</ecNumber>
    </recommendedName>
</protein>
<dbReference type="Gene3D" id="3.30.450.20">
    <property type="entry name" value="PAS domain"/>
    <property type="match status" value="2"/>
</dbReference>
<dbReference type="InterPro" id="IPR000700">
    <property type="entry name" value="PAS-assoc_C"/>
</dbReference>
<dbReference type="Proteomes" id="UP000663792">
    <property type="component" value="Unassembled WGS sequence"/>
</dbReference>
<dbReference type="AlphaFoldDB" id="A0A939C0C9"/>
<evidence type="ECO:0000259" key="8">
    <source>
        <dbReference type="PROSITE" id="PS50112"/>
    </source>
</evidence>
<dbReference type="RefSeq" id="WP_205258850.1">
    <property type="nucleotide sequence ID" value="NZ_JAERWK010000002.1"/>
</dbReference>
<proteinExistence type="predicted"/>
<evidence type="ECO:0000313" key="12">
    <source>
        <dbReference type="Proteomes" id="UP000663792"/>
    </source>
</evidence>
<organism evidence="11 12">
    <name type="scientific">Nakamurella leprariae</name>
    <dbReference type="NCBI Taxonomy" id="2803911"/>
    <lineage>
        <taxon>Bacteria</taxon>
        <taxon>Bacillati</taxon>
        <taxon>Actinomycetota</taxon>
        <taxon>Actinomycetes</taxon>
        <taxon>Nakamurellales</taxon>
        <taxon>Nakamurellaceae</taxon>
        <taxon>Nakamurella</taxon>
    </lineage>
</organism>
<evidence type="ECO:0000256" key="5">
    <source>
        <dbReference type="ARBA" id="ARBA00022691"/>
    </source>
</evidence>
<dbReference type="Gene3D" id="1.10.155.10">
    <property type="entry name" value="Chemotaxis receptor methyltransferase CheR, N-terminal domain"/>
    <property type="match status" value="1"/>
</dbReference>
<dbReference type="CDD" id="cd00130">
    <property type="entry name" value="PAS"/>
    <property type="match status" value="1"/>
</dbReference>
<reference evidence="11" key="1">
    <citation type="submission" date="2021-01" db="EMBL/GenBank/DDBJ databases">
        <title>YIM 132084 draft genome.</title>
        <authorList>
            <person name="An D."/>
        </authorList>
    </citation>
    <scope>NUCLEOTIDE SEQUENCE</scope>
    <source>
        <strain evidence="11">YIM 132084</strain>
    </source>
</reference>
<accession>A0A939C0C9</accession>
<keyword evidence="5" id="KW-0949">S-adenosyl-L-methionine</keyword>
<evidence type="ECO:0000256" key="1">
    <source>
        <dbReference type="ARBA" id="ARBA00001541"/>
    </source>
</evidence>
<dbReference type="InterPro" id="IPR013656">
    <property type="entry name" value="PAS_4"/>
</dbReference>
<dbReference type="EMBL" id="JAERWK010000002">
    <property type="protein sequence ID" value="MBM9465894.1"/>
    <property type="molecule type" value="Genomic_DNA"/>
</dbReference>
<comment type="caution">
    <text evidence="11">The sequence shown here is derived from an EMBL/GenBank/DDBJ whole genome shotgun (WGS) entry which is preliminary data.</text>
</comment>